<dbReference type="Proteomes" id="UP000292120">
    <property type="component" value="Unassembled WGS sequence"/>
</dbReference>
<evidence type="ECO:0000256" key="2">
    <source>
        <dbReference type="SAM" id="Phobius"/>
    </source>
</evidence>
<evidence type="ECO:0000313" key="3">
    <source>
        <dbReference type="EMBL" id="TBO34243.1"/>
    </source>
</evidence>
<dbReference type="RefSeq" id="WP_130966193.1">
    <property type="nucleotide sequence ID" value="NZ_SIXI01000001.1"/>
</dbReference>
<keyword evidence="2" id="KW-0472">Membrane</keyword>
<feature type="region of interest" description="Disordered" evidence="1">
    <location>
        <begin position="1"/>
        <end position="20"/>
    </location>
</feature>
<proteinExistence type="predicted"/>
<keyword evidence="2" id="KW-0812">Transmembrane</keyword>
<evidence type="ECO:0000256" key="1">
    <source>
        <dbReference type="SAM" id="MobiDB-lite"/>
    </source>
</evidence>
<evidence type="ECO:0000313" key="4">
    <source>
        <dbReference type="Proteomes" id="UP000292120"/>
    </source>
</evidence>
<sequence>MSPGAAEAEQGGAPHPEGDARGWHRGVGWPALIGVSLLILALWLALVVSLLWWWRDHWQGLALIDGLPVHIELPAGLEARAEVHSVLNTHVDLRQRVVVPIDQMLQVQVPGPIQARARVHAQVPVRTSVALDAVIPVRTEVQAQVPLVSWLPAMTVNLPVAFDVPVKVQVPVDTVVPLDLDLAVRTEVPGTLNVPLKTRVHATVPVKADLRAQMTREASFNLSRGIDDLPIVVTKGLMHLPFNDVSWLLRDGRPLPITCLGWRNGFVASDRCRNSGSEPTR</sequence>
<name>A0A4Q9H219_9BURK</name>
<accession>A0A4Q9H219</accession>
<dbReference type="AlphaFoldDB" id="A0A4Q9H219"/>
<gene>
    <name evidence="3" type="ORF">EYS42_02080</name>
</gene>
<protein>
    <submittedName>
        <fullName evidence="3">Uncharacterized protein</fullName>
    </submittedName>
</protein>
<keyword evidence="2" id="KW-1133">Transmembrane helix</keyword>
<feature type="transmembrane region" description="Helical" evidence="2">
    <location>
        <begin position="31"/>
        <end position="54"/>
    </location>
</feature>
<dbReference type="EMBL" id="SIXI01000001">
    <property type="protein sequence ID" value="TBO34243.1"/>
    <property type="molecule type" value="Genomic_DNA"/>
</dbReference>
<feature type="compositionally biased region" description="Low complexity" evidence="1">
    <location>
        <begin position="1"/>
        <end position="15"/>
    </location>
</feature>
<reference evidence="3 4" key="1">
    <citation type="submission" date="2019-02" db="EMBL/GenBank/DDBJ databases">
        <title>Aquabacterium sp. strain KMB7.</title>
        <authorList>
            <person name="Chen W.-M."/>
        </authorList>
    </citation>
    <scope>NUCLEOTIDE SEQUENCE [LARGE SCALE GENOMIC DNA]</scope>
    <source>
        <strain evidence="3 4">KMB7</strain>
    </source>
</reference>
<organism evidence="3 4">
    <name type="scientific">Aquabacterium lacunae</name>
    <dbReference type="NCBI Taxonomy" id="2528630"/>
    <lineage>
        <taxon>Bacteria</taxon>
        <taxon>Pseudomonadati</taxon>
        <taxon>Pseudomonadota</taxon>
        <taxon>Betaproteobacteria</taxon>
        <taxon>Burkholderiales</taxon>
        <taxon>Aquabacterium</taxon>
    </lineage>
</organism>
<keyword evidence="4" id="KW-1185">Reference proteome</keyword>
<comment type="caution">
    <text evidence="3">The sequence shown here is derived from an EMBL/GenBank/DDBJ whole genome shotgun (WGS) entry which is preliminary data.</text>
</comment>